<dbReference type="Gene3D" id="3.40.30.110">
    <property type="match status" value="2"/>
</dbReference>
<feature type="domain" description="CCHC-type" evidence="3">
    <location>
        <begin position="381"/>
        <end position="396"/>
    </location>
</feature>
<dbReference type="AlphaFoldDB" id="A0A0F9XTC5"/>
<keyword evidence="1" id="KW-0863">Zinc-finger</keyword>
<dbReference type="SMART" id="SM00343">
    <property type="entry name" value="ZnF_C2HC"/>
    <property type="match status" value="10"/>
</dbReference>
<gene>
    <name evidence="4" type="ORF">THAR02_04574</name>
</gene>
<reference evidence="5" key="1">
    <citation type="journal article" date="2015" name="Genome Announc.">
        <title>Draft whole-genome sequence of the biocontrol agent Trichoderma harzianum T6776.</title>
        <authorList>
            <person name="Baroncelli R."/>
            <person name="Piaggeschi G."/>
            <person name="Fiorini L."/>
            <person name="Bertolini E."/>
            <person name="Zapparata A."/>
            <person name="Pe M.E."/>
            <person name="Sarrocco S."/>
            <person name="Vannacci G."/>
        </authorList>
    </citation>
    <scope>NUCLEOTIDE SEQUENCE [LARGE SCALE GENOMIC DNA]</scope>
    <source>
        <strain evidence="5">T6776</strain>
    </source>
</reference>
<dbReference type="PANTHER" id="PTHR23002">
    <property type="entry name" value="ZINC FINGER CCHC DOMAIN CONTAINING PROTEIN"/>
    <property type="match status" value="1"/>
</dbReference>
<feature type="compositionally biased region" description="Gly residues" evidence="2">
    <location>
        <begin position="1"/>
        <end position="10"/>
    </location>
</feature>
<feature type="domain" description="CCHC-type" evidence="3">
    <location>
        <begin position="336"/>
        <end position="351"/>
    </location>
</feature>
<dbReference type="Pfam" id="PF13417">
    <property type="entry name" value="GST_N_3"/>
    <property type="match status" value="1"/>
</dbReference>
<evidence type="ECO:0000313" key="5">
    <source>
        <dbReference type="Proteomes" id="UP000034112"/>
    </source>
</evidence>
<dbReference type="InterPro" id="IPR004045">
    <property type="entry name" value="Glutathione_S-Trfase_N"/>
</dbReference>
<comment type="caution">
    <text evidence="4">The sequence shown here is derived from an EMBL/GenBank/DDBJ whole genome shotgun (WGS) entry which is preliminary data.</text>
</comment>
<dbReference type="Pfam" id="PF00098">
    <property type="entry name" value="zf-CCHC"/>
    <property type="match status" value="8"/>
</dbReference>
<evidence type="ECO:0000256" key="1">
    <source>
        <dbReference type="PROSITE-ProRule" id="PRU00047"/>
    </source>
</evidence>
<dbReference type="InterPro" id="IPR036249">
    <property type="entry name" value="Thioredoxin-like_sf"/>
</dbReference>
<feature type="domain" description="CCHC-type" evidence="3">
    <location>
        <begin position="111"/>
        <end position="126"/>
    </location>
</feature>
<dbReference type="CDD" id="cd00299">
    <property type="entry name" value="GST_C_family"/>
    <property type="match status" value="1"/>
</dbReference>
<dbReference type="OrthoDB" id="8026949at2759"/>
<dbReference type="EMBL" id="JOKZ01000114">
    <property type="protein sequence ID" value="KKP03323.1"/>
    <property type="molecule type" value="Genomic_DNA"/>
</dbReference>
<evidence type="ECO:0000256" key="2">
    <source>
        <dbReference type="SAM" id="MobiDB-lite"/>
    </source>
</evidence>
<dbReference type="SUPFAM" id="SSF57756">
    <property type="entry name" value="Retrovirus zinc finger-like domains"/>
    <property type="match status" value="5"/>
</dbReference>
<dbReference type="SUPFAM" id="SSF47616">
    <property type="entry name" value="GST C-terminal domain-like"/>
    <property type="match status" value="1"/>
</dbReference>
<keyword evidence="1" id="KW-0479">Metal-binding</keyword>
<organism evidence="4 5">
    <name type="scientific">Trichoderma harzianum</name>
    <name type="common">Hypocrea lixii</name>
    <dbReference type="NCBI Taxonomy" id="5544"/>
    <lineage>
        <taxon>Eukaryota</taxon>
        <taxon>Fungi</taxon>
        <taxon>Dikarya</taxon>
        <taxon>Ascomycota</taxon>
        <taxon>Pezizomycotina</taxon>
        <taxon>Sordariomycetes</taxon>
        <taxon>Hypocreomycetidae</taxon>
        <taxon>Hypocreales</taxon>
        <taxon>Hypocreaceae</taxon>
        <taxon>Trichoderma</taxon>
    </lineage>
</organism>
<feature type="domain" description="CCHC-type" evidence="3">
    <location>
        <begin position="312"/>
        <end position="327"/>
    </location>
</feature>
<dbReference type="PROSITE" id="PS50158">
    <property type="entry name" value="ZF_CCHC"/>
    <property type="match status" value="9"/>
</dbReference>
<feature type="region of interest" description="Disordered" evidence="2">
    <location>
        <begin position="1"/>
        <end position="57"/>
    </location>
</feature>
<sequence length="801" mass="89192">MGDWGSGVADGGWAAPADHSFPDKGNAGGDTWGQDSGHPTDNVGYSNDDNYNGGGDDVGASGAYGNDKCFGCGQEGHRRAECPNAGEQTCRYCKKEGHLRKDCPEAPPMACSNCGQEGHFRNNCENARKVNRDHVADTTPDAAWDKLKQAARERDVDDAKEAIEEYVKALAGEVTYRQIQERLIEENVKIWLISTQRELIDTFTNMDLQGNIDKKYSVSVRFSDKPERPREINAWPDGIDEILSRLDDAGVVVDRGVPKCYNCGELGHTSKGCSQEKVEHNAEKPKISCYNCNAEGHRLRDCPEPRVDKFACKNCGKSGHNAKECEEPPNMDNVECRKCNKTGHFAKDCPDGGSRACRNCGQEGHISKDCDQPKNMDSVVCRNCDETGHFSKECPKPRDWSKVQCSNCEQFGHTKVRCKMPPKDSDAYEGQAYGGEAEEQPQQPDDGYGEWNCYGSNFLQRFVNMAAGEIILYHYKISPYARRAVWYLALRGIPYKQCPGVLPRPDVSRLGLAYRRIPILSIGRDIYLDTRLQLPKLEAMYPELPRLGASTADQKGIERLLSAFVIDSGIFQQSVKLLPPELPFLKDPKYFKDRSDYMGAPMSVEALKKVRPEALGEVAAAFELLETTMLADGREWILKTEKPSLADIEGVWMFHWISGIPGALPKEGFSADKYPRVYAWIKRFQEAVTAAKKKMEEPKTLDGEEAARIIESSSWHEEEGVVDEVDALAVAEGLKKGVMVVISPTDTGKAHKDVGRLVSLDKDEIVIEVKTEKGESVRVHAPRHGYKLRRFDGEAKSEAKL</sequence>
<dbReference type="GO" id="GO:0008270">
    <property type="term" value="F:zinc ion binding"/>
    <property type="evidence" value="ECO:0007669"/>
    <property type="project" value="UniProtKB-KW"/>
</dbReference>
<dbReference type="Pfam" id="PF25907">
    <property type="entry name" value="DUF7962"/>
    <property type="match status" value="1"/>
</dbReference>
<dbReference type="OMA" id="RNNCENA"/>
<dbReference type="CDD" id="cd00570">
    <property type="entry name" value="GST_N_family"/>
    <property type="match status" value="1"/>
</dbReference>
<feature type="domain" description="CCHC-type" evidence="3">
    <location>
        <begin position="357"/>
        <end position="372"/>
    </location>
</feature>
<dbReference type="Gene3D" id="1.20.1050.10">
    <property type="match status" value="1"/>
</dbReference>
<protein>
    <recommendedName>
        <fullName evidence="3">CCHC-type domain-containing protein</fullName>
    </recommendedName>
</protein>
<dbReference type="Proteomes" id="UP000034112">
    <property type="component" value="Unassembled WGS sequence"/>
</dbReference>
<name>A0A0F9XTC5_TRIHA</name>
<evidence type="ECO:0000313" key="4">
    <source>
        <dbReference type="EMBL" id="KKP03323.1"/>
    </source>
</evidence>
<proteinExistence type="predicted"/>
<feature type="domain" description="CCHC-type" evidence="3">
    <location>
        <begin position="289"/>
        <end position="304"/>
    </location>
</feature>
<dbReference type="InterPro" id="IPR036282">
    <property type="entry name" value="Glutathione-S-Trfase_C_sf"/>
</dbReference>
<keyword evidence="1" id="KW-0862">Zinc</keyword>
<dbReference type="Gene3D" id="4.10.60.10">
    <property type="entry name" value="Zinc finger, CCHC-type"/>
    <property type="match status" value="5"/>
</dbReference>
<dbReference type="SUPFAM" id="SSF52833">
    <property type="entry name" value="Thioredoxin-like"/>
    <property type="match status" value="1"/>
</dbReference>
<dbReference type="GO" id="GO:0003676">
    <property type="term" value="F:nucleic acid binding"/>
    <property type="evidence" value="ECO:0007669"/>
    <property type="project" value="InterPro"/>
</dbReference>
<feature type="domain" description="CCHC-type" evidence="3">
    <location>
        <begin position="90"/>
        <end position="105"/>
    </location>
</feature>
<feature type="domain" description="CCHC-type" evidence="3">
    <location>
        <begin position="259"/>
        <end position="275"/>
    </location>
</feature>
<dbReference type="InterPro" id="IPR058268">
    <property type="entry name" value="DUF7962"/>
</dbReference>
<feature type="domain" description="CCHC-type" evidence="3">
    <location>
        <begin position="68"/>
        <end position="84"/>
    </location>
</feature>
<dbReference type="InterPro" id="IPR036875">
    <property type="entry name" value="Znf_CCHC_sf"/>
</dbReference>
<accession>A0A0F9XTC5</accession>
<dbReference type="InterPro" id="IPR051714">
    <property type="entry name" value="Znf_CCHC_NABP"/>
</dbReference>
<dbReference type="InterPro" id="IPR001878">
    <property type="entry name" value="Znf_CCHC"/>
</dbReference>
<feature type="compositionally biased region" description="Low complexity" evidence="2">
    <location>
        <begin position="41"/>
        <end position="51"/>
    </location>
</feature>
<evidence type="ECO:0000259" key="3">
    <source>
        <dbReference type="PROSITE" id="PS50158"/>
    </source>
</evidence>